<evidence type="ECO:0000313" key="10">
    <source>
        <dbReference type="EMBL" id="KAK4741711.1"/>
    </source>
</evidence>
<name>A0AAN7J9C2_9MYRT</name>
<sequence length="1247" mass="140852">MAFGSSVAARTRLRRARVGVAATWHSGGMEKKKGVFIQSESEVKESSTSKKPRQCTGVAGLEDRGKSPQIAQSPGGDNQDQIIYIGESDMDSPDESDNELVEGSRGECSHSVRAQLHSSEFWPPVATRTRSRRGVIAMWSDLGGMDKRKGDSFLSHQVARRCSSYDSDEDVIRIRDSVSDSFVDAAEYSHDETNDSLVRGSRGESSQFFRAERDIETTPNECARDKADSMIFLSDSSDEEVAPCEDGEKRLPDTDSGFEESESSGESESDESDDEDFSPCGDQEEMEVEVDEEEVAGDDDQGEEEEEEEEEKEAEQTTVLPSNGLFSDLKVEQDQQDASDMKIINIGSSDDDTHDNTGMSGGVSRRTRAKLDPKGNRRETILGLSSPRTIGGRLIMKRKHGSPLRKKARNEYERKQLQDAKNNVEKGTTMLSSSMGHMGKQNTMADICKPEKSKDGNDKISKLHSSDNGSSTSTGKVERKAATKRDRKSDFFEILIDSILMKNGLQDEVQEEAKKLLSPNFSWFGFYEEPEKSNGEEEMDNLWRMLNLGIQAQMIGSFDSRNEDQETETAELPIVQAGCRCGGKHDLFLDEQIGMRCRNCGHIEFEIDDYCPPFEKLQTTYRSYHRYQGSATLDAFNIQPSKSFQVDRSSHVLNGTVWDLIPDVRNQLYPHQREGFEFLWRNIGGSISLDDLRSMCPQKLGDTGGCIISHAPGTGKTRLTLVFLQSYLEHYPDSRPVIVAPAGLLLTWESEFKKWGIEVPFFNLNTKLLGQEDTGAVRMLDCHRLSRNKNGIRMVKLYSWCKEKSILLLSYELFVKLTGESSKKEIQHMREILIRQPGLVILDEGHIPRNRESQIWNLMIKLETKKRVILSGTPFQNNFEEFLNTLHLVRPKIAESIPRTLKKFCHKGPSVHSDGSSVKAIDKIKAIMDPFVHLHKGSVLQESLPGLKECVVVLNPNELQLEVLRGFQRSENEALYVRKKRKDLSVFDFEHKQALISVHPSLALGLNLSSEEKPLILKDDEMLKAHELNPIKGVKTWFLKEFIQLCLTMGEKVLVFSQYIKPLELIAEQLSKTFNWNKGTEILIMVGELRMNQRQSMITEFNNPKSPTKVLLASTKACSEGISLVGASRVILLDVVWNPAVERQAISRAYRLGQQRVVHTYHLIMKGTTEWEKYQKQVQKNRLSELVFSSSSSNGDIRGKKLAAVSEDKILEEMTSHPKLRGLFYQIRYQPRRLDTVEHFAPTLEST</sequence>
<dbReference type="Gene3D" id="3.40.50.300">
    <property type="entry name" value="P-loop containing nucleotide triphosphate hydrolases"/>
    <property type="match status" value="1"/>
</dbReference>
<dbReference type="CDD" id="cd18793">
    <property type="entry name" value="SF2_C_SNF"/>
    <property type="match status" value="1"/>
</dbReference>
<keyword evidence="2" id="KW-0547">Nucleotide-binding</keyword>
<proteinExistence type="predicted"/>
<dbReference type="PANTHER" id="PTHR45821">
    <property type="entry name" value="SNF2 DOMAIN-CONTAINING PROTEIN CLASSY 2-RELATED"/>
    <property type="match status" value="1"/>
</dbReference>
<dbReference type="GO" id="GO:0004386">
    <property type="term" value="F:helicase activity"/>
    <property type="evidence" value="ECO:0007669"/>
    <property type="project" value="UniProtKB-KW"/>
</dbReference>
<evidence type="ECO:0000259" key="8">
    <source>
        <dbReference type="PROSITE" id="PS51192"/>
    </source>
</evidence>
<feature type="domain" description="Helicase C-terminal" evidence="9">
    <location>
        <begin position="1041"/>
        <end position="1198"/>
    </location>
</feature>
<evidence type="ECO:0000256" key="1">
    <source>
        <dbReference type="ARBA" id="ARBA00004123"/>
    </source>
</evidence>
<keyword evidence="6" id="KW-0539">Nucleus</keyword>
<dbReference type="SUPFAM" id="SSF52540">
    <property type="entry name" value="P-loop containing nucleoside triphosphate hydrolases"/>
    <property type="match status" value="2"/>
</dbReference>
<protein>
    <submittedName>
        <fullName evidence="10">Uncharacterized protein</fullName>
    </submittedName>
</protein>
<feature type="region of interest" description="Disordered" evidence="7">
    <location>
        <begin position="38"/>
        <end position="109"/>
    </location>
</feature>
<comment type="subcellular location">
    <subcellularLocation>
        <location evidence="1">Nucleus</location>
    </subcellularLocation>
</comment>
<dbReference type="Gene3D" id="3.40.50.10810">
    <property type="entry name" value="Tandem AAA-ATPase domain"/>
    <property type="match status" value="1"/>
</dbReference>
<keyword evidence="3" id="KW-0378">Hydrolase</keyword>
<dbReference type="Pfam" id="PF00176">
    <property type="entry name" value="SNF2-rel_dom"/>
    <property type="match status" value="1"/>
</dbReference>
<evidence type="ECO:0000313" key="11">
    <source>
        <dbReference type="Proteomes" id="UP001345219"/>
    </source>
</evidence>
<keyword evidence="5" id="KW-0067">ATP-binding</keyword>
<dbReference type="AlphaFoldDB" id="A0AAN7J9C2"/>
<evidence type="ECO:0000256" key="6">
    <source>
        <dbReference type="ARBA" id="ARBA00023242"/>
    </source>
</evidence>
<dbReference type="SMART" id="SM00487">
    <property type="entry name" value="DEXDc"/>
    <property type="match status" value="1"/>
</dbReference>
<accession>A0AAN7J9C2</accession>
<evidence type="ECO:0000256" key="4">
    <source>
        <dbReference type="ARBA" id="ARBA00022806"/>
    </source>
</evidence>
<feature type="compositionally biased region" description="Acidic residues" evidence="7">
    <location>
        <begin position="88"/>
        <end position="100"/>
    </location>
</feature>
<dbReference type="GO" id="GO:0080188">
    <property type="term" value="P:gene silencing by siRNA-directed DNA methylation"/>
    <property type="evidence" value="ECO:0007669"/>
    <property type="project" value="InterPro"/>
</dbReference>
<dbReference type="InterPro" id="IPR000330">
    <property type="entry name" value="SNF2_N"/>
</dbReference>
<keyword evidence="4" id="KW-0347">Helicase</keyword>
<feature type="compositionally biased region" description="Basic and acidic residues" evidence="7">
    <location>
        <begin position="210"/>
        <end position="228"/>
    </location>
</feature>
<dbReference type="InterPro" id="IPR038718">
    <property type="entry name" value="SNF2-like_sf"/>
</dbReference>
<dbReference type="InterPro" id="IPR001650">
    <property type="entry name" value="Helicase_C-like"/>
</dbReference>
<feature type="compositionally biased region" description="Basic and acidic residues" evidence="7">
    <location>
        <begin position="448"/>
        <end position="465"/>
    </location>
</feature>
<evidence type="ECO:0000256" key="2">
    <source>
        <dbReference type="ARBA" id="ARBA00022741"/>
    </source>
</evidence>
<feature type="compositionally biased region" description="Polar residues" evidence="7">
    <location>
        <begin position="69"/>
        <end position="81"/>
    </location>
</feature>
<dbReference type="EMBL" id="JAXIOK010000024">
    <property type="protein sequence ID" value="KAK4741711.1"/>
    <property type="molecule type" value="Genomic_DNA"/>
</dbReference>
<dbReference type="SMART" id="SM00490">
    <property type="entry name" value="HELICc"/>
    <property type="match status" value="1"/>
</dbReference>
<dbReference type="PROSITE" id="PS51192">
    <property type="entry name" value="HELICASE_ATP_BIND_1"/>
    <property type="match status" value="1"/>
</dbReference>
<dbReference type="GO" id="GO:0016787">
    <property type="term" value="F:hydrolase activity"/>
    <property type="evidence" value="ECO:0007669"/>
    <property type="project" value="UniProtKB-KW"/>
</dbReference>
<feature type="region of interest" description="Disordered" evidence="7">
    <location>
        <begin position="448"/>
        <end position="483"/>
    </location>
</feature>
<gene>
    <name evidence="10" type="ORF">SAY87_025299</name>
</gene>
<feature type="region of interest" description="Disordered" evidence="7">
    <location>
        <begin position="346"/>
        <end position="375"/>
    </location>
</feature>
<dbReference type="InterPro" id="IPR014001">
    <property type="entry name" value="Helicase_ATP-bd"/>
</dbReference>
<comment type="caution">
    <text evidence="10">The sequence shown here is derived from an EMBL/GenBank/DDBJ whole genome shotgun (WGS) entry which is preliminary data.</text>
</comment>
<feature type="region of interest" description="Disordered" evidence="7">
    <location>
        <begin position="188"/>
        <end position="326"/>
    </location>
</feature>
<organism evidence="10 11">
    <name type="scientific">Trapa incisa</name>
    <dbReference type="NCBI Taxonomy" id="236973"/>
    <lineage>
        <taxon>Eukaryota</taxon>
        <taxon>Viridiplantae</taxon>
        <taxon>Streptophyta</taxon>
        <taxon>Embryophyta</taxon>
        <taxon>Tracheophyta</taxon>
        <taxon>Spermatophyta</taxon>
        <taxon>Magnoliopsida</taxon>
        <taxon>eudicotyledons</taxon>
        <taxon>Gunneridae</taxon>
        <taxon>Pentapetalae</taxon>
        <taxon>rosids</taxon>
        <taxon>malvids</taxon>
        <taxon>Myrtales</taxon>
        <taxon>Lythraceae</taxon>
        <taxon>Trapa</taxon>
    </lineage>
</organism>
<dbReference type="InterPro" id="IPR027417">
    <property type="entry name" value="P-loop_NTPase"/>
</dbReference>
<dbReference type="Proteomes" id="UP001345219">
    <property type="component" value="Chromosome 19"/>
</dbReference>
<feature type="domain" description="Helicase ATP-binding" evidence="8">
    <location>
        <begin position="697"/>
        <end position="892"/>
    </location>
</feature>
<dbReference type="InterPro" id="IPR044567">
    <property type="entry name" value="CLSY/DRD1"/>
</dbReference>
<dbReference type="GO" id="GO:0005524">
    <property type="term" value="F:ATP binding"/>
    <property type="evidence" value="ECO:0007669"/>
    <property type="project" value="UniProtKB-KW"/>
</dbReference>
<dbReference type="InterPro" id="IPR049730">
    <property type="entry name" value="SNF2/RAD54-like_C"/>
</dbReference>
<dbReference type="GO" id="GO:0005634">
    <property type="term" value="C:nucleus"/>
    <property type="evidence" value="ECO:0007669"/>
    <property type="project" value="UniProtKB-SubCell"/>
</dbReference>
<evidence type="ECO:0000256" key="3">
    <source>
        <dbReference type="ARBA" id="ARBA00022801"/>
    </source>
</evidence>
<dbReference type="PROSITE" id="PS51194">
    <property type="entry name" value="HELICASE_CTER"/>
    <property type="match status" value="1"/>
</dbReference>
<evidence type="ECO:0000256" key="5">
    <source>
        <dbReference type="ARBA" id="ARBA00022840"/>
    </source>
</evidence>
<reference evidence="10 11" key="1">
    <citation type="journal article" date="2023" name="Hortic Res">
        <title>Pangenome of water caltrop reveals structural variations and asymmetric subgenome divergence after allopolyploidization.</title>
        <authorList>
            <person name="Zhang X."/>
            <person name="Chen Y."/>
            <person name="Wang L."/>
            <person name="Yuan Y."/>
            <person name="Fang M."/>
            <person name="Shi L."/>
            <person name="Lu R."/>
            <person name="Comes H.P."/>
            <person name="Ma Y."/>
            <person name="Chen Y."/>
            <person name="Huang G."/>
            <person name="Zhou Y."/>
            <person name="Zheng Z."/>
            <person name="Qiu Y."/>
        </authorList>
    </citation>
    <scope>NUCLEOTIDE SEQUENCE [LARGE SCALE GENOMIC DNA]</scope>
    <source>
        <tissue evidence="10">Roots</tissue>
    </source>
</reference>
<feature type="compositionally biased region" description="Polar residues" evidence="7">
    <location>
        <begin position="466"/>
        <end position="475"/>
    </location>
</feature>
<feature type="compositionally biased region" description="Acidic residues" evidence="7">
    <location>
        <begin position="256"/>
        <end position="313"/>
    </location>
</feature>
<dbReference type="Pfam" id="PF00271">
    <property type="entry name" value="Helicase_C"/>
    <property type="match status" value="1"/>
</dbReference>
<keyword evidence="11" id="KW-1185">Reference proteome</keyword>
<feature type="compositionally biased region" description="Acidic residues" evidence="7">
    <location>
        <begin position="236"/>
        <end position="245"/>
    </location>
</feature>
<evidence type="ECO:0000256" key="7">
    <source>
        <dbReference type="SAM" id="MobiDB-lite"/>
    </source>
</evidence>
<dbReference type="PANTHER" id="PTHR45821:SF5">
    <property type="entry name" value="SNF2 DOMAIN-CONTAINING PROTEIN CLASSY 4"/>
    <property type="match status" value="1"/>
</dbReference>
<evidence type="ECO:0000259" key="9">
    <source>
        <dbReference type="PROSITE" id="PS51194"/>
    </source>
</evidence>